<sequence>MDRKALRSALRGRRRALSEFQQKQAAVGVLKQLKQLPEFSRSQKLAVYLANDGEISPECIVRHAWNEGKSCYLPVLDNHDKTKMHFQRYTSETVLLPNRFNIPEPILDLSLCIPATELDLVLMPLTAFDVSGGRLGMGGGFYDRAFSFVKTATKPVLMGLAHECQKIESVPMADWDVLISGVVTEDKAYKALKQLPK</sequence>
<protein>
    <recommendedName>
        <fullName evidence="4">5-formyltetrahydrofolate cyclo-ligase</fullName>
        <ecNumber evidence="4">6.3.3.2</ecNumber>
    </recommendedName>
</protein>
<evidence type="ECO:0000256" key="2">
    <source>
        <dbReference type="ARBA" id="ARBA00022741"/>
    </source>
</evidence>
<keyword evidence="2 4" id="KW-0547">Nucleotide-binding</keyword>
<evidence type="ECO:0000256" key="1">
    <source>
        <dbReference type="ARBA" id="ARBA00010638"/>
    </source>
</evidence>
<dbReference type="PANTHER" id="PTHR23407">
    <property type="entry name" value="ATPASE INHIBITOR/5-FORMYLTETRAHYDROFOLATE CYCLO-LIGASE"/>
    <property type="match status" value="1"/>
</dbReference>
<dbReference type="PIRSF" id="PIRSF006806">
    <property type="entry name" value="FTHF_cligase"/>
    <property type="match status" value="1"/>
</dbReference>
<dbReference type="Gene3D" id="3.40.50.10420">
    <property type="entry name" value="NagB/RpiA/CoA transferase-like"/>
    <property type="match status" value="1"/>
</dbReference>
<accession>A0ABY6GYR6</accession>
<dbReference type="SUPFAM" id="SSF100950">
    <property type="entry name" value="NagB/RpiA/CoA transferase-like"/>
    <property type="match status" value="1"/>
</dbReference>
<keyword evidence="4" id="KW-0479">Metal-binding</keyword>
<evidence type="ECO:0000256" key="3">
    <source>
        <dbReference type="ARBA" id="ARBA00022840"/>
    </source>
</evidence>
<dbReference type="Pfam" id="PF01812">
    <property type="entry name" value="5-FTHF_cyc-lig"/>
    <property type="match status" value="1"/>
</dbReference>
<dbReference type="EMBL" id="CP103300">
    <property type="protein sequence ID" value="UYM17717.1"/>
    <property type="molecule type" value="Genomic_DNA"/>
</dbReference>
<dbReference type="InterPro" id="IPR024185">
    <property type="entry name" value="FTHF_cligase-like_sf"/>
</dbReference>
<organism evidence="5 6">
    <name type="scientific">Endozoicomonas euniceicola</name>
    <dbReference type="NCBI Taxonomy" id="1234143"/>
    <lineage>
        <taxon>Bacteria</taxon>
        <taxon>Pseudomonadati</taxon>
        <taxon>Pseudomonadota</taxon>
        <taxon>Gammaproteobacteria</taxon>
        <taxon>Oceanospirillales</taxon>
        <taxon>Endozoicomonadaceae</taxon>
        <taxon>Endozoicomonas</taxon>
    </lineage>
</organism>
<keyword evidence="6" id="KW-1185">Reference proteome</keyword>
<reference evidence="5" key="1">
    <citation type="submission" date="2022-10" db="EMBL/GenBank/DDBJ databases">
        <title>Completed Genome Sequence of two octocoral isolated bacterium, Endozoicomonas euniceicola EF212T and Endozoicomonas gorgoniicola PS125T.</title>
        <authorList>
            <person name="Chiou Y.-J."/>
            <person name="Chen Y.-H."/>
        </authorList>
    </citation>
    <scope>NUCLEOTIDE SEQUENCE</scope>
    <source>
        <strain evidence="5">EF212</strain>
    </source>
</reference>
<dbReference type="PANTHER" id="PTHR23407:SF1">
    <property type="entry name" value="5-FORMYLTETRAHYDROFOLATE CYCLO-LIGASE"/>
    <property type="match status" value="1"/>
</dbReference>
<name>A0ABY6GYR6_9GAMM</name>
<gene>
    <name evidence="5" type="ORF">NX720_07360</name>
</gene>
<evidence type="ECO:0000256" key="4">
    <source>
        <dbReference type="RuleBase" id="RU361279"/>
    </source>
</evidence>
<comment type="catalytic activity">
    <reaction evidence="4">
        <text>(6S)-5-formyl-5,6,7,8-tetrahydrofolate + ATP = (6R)-5,10-methenyltetrahydrofolate + ADP + phosphate</text>
        <dbReference type="Rhea" id="RHEA:10488"/>
        <dbReference type="ChEBI" id="CHEBI:30616"/>
        <dbReference type="ChEBI" id="CHEBI:43474"/>
        <dbReference type="ChEBI" id="CHEBI:57455"/>
        <dbReference type="ChEBI" id="CHEBI:57457"/>
        <dbReference type="ChEBI" id="CHEBI:456216"/>
        <dbReference type="EC" id="6.3.3.2"/>
    </reaction>
</comment>
<dbReference type="RefSeq" id="WP_262600400.1">
    <property type="nucleotide sequence ID" value="NZ_CP103300.1"/>
</dbReference>
<dbReference type="InterPro" id="IPR002698">
    <property type="entry name" value="FTHF_cligase"/>
</dbReference>
<dbReference type="InterPro" id="IPR037171">
    <property type="entry name" value="NagB/RpiA_transferase-like"/>
</dbReference>
<dbReference type="EC" id="6.3.3.2" evidence="4"/>
<comment type="cofactor">
    <cofactor evidence="4">
        <name>Mg(2+)</name>
        <dbReference type="ChEBI" id="CHEBI:18420"/>
    </cofactor>
</comment>
<evidence type="ECO:0000313" key="5">
    <source>
        <dbReference type="EMBL" id="UYM17717.1"/>
    </source>
</evidence>
<keyword evidence="3 4" id="KW-0067">ATP-binding</keyword>
<proteinExistence type="inferred from homology"/>
<keyword evidence="5" id="KW-0436">Ligase</keyword>
<keyword evidence="4" id="KW-0460">Magnesium</keyword>
<comment type="similarity">
    <text evidence="1 4">Belongs to the 5-formyltetrahydrofolate cyclo-ligase family.</text>
</comment>
<dbReference type="Proteomes" id="UP001163255">
    <property type="component" value="Chromosome"/>
</dbReference>
<dbReference type="NCBIfam" id="TIGR02727">
    <property type="entry name" value="MTHFS_bact"/>
    <property type="match status" value="1"/>
</dbReference>
<evidence type="ECO:0000313" key="6">
    <source>
        <dbReference type="Proteomes" id="UP001163255"/>
    </source>
</evidence>
<dbReference type="GO" id="GO:0030272">
    <property type="term" value="F:5-formyltetrahydrofolate cyclo-ligase activity"/>
    <property type="evidence" value="ECO:0007669"/>
    <property type="project" value="UniProtKB-EC"/>
</dbReference>